<protein>
    <submittedName>
        <fullName evidence="1">Uncharacterized protein</fullName>
    </submittedName>
</protein>
<name>A0A3G5A097_9VIRU</name>
<gene>
    <name evidence="1" type="ORF">Harvfovirus3_52</name>
</gene>
<dbReference type="EMBL" id="MK072245">
    <property type="protein sequence ID" value="AYV80607.1"/>
    <property type="molecule type" value="Genomic_DNA"/>
</dbReference>
<proteinExistence type="predicted"/>
<reference evidence="1" key="1">
    <citation type="submission" date="2018-10" db="EMBL/GenBank/DDBJ databases">
        <title>Hidden diversity of soil giant viruses.</title>
        <authorList>
            <person name="Schulz F."/>
            <person name="Alteio L."/>
            <person name="Goudeau D."/>
            <person name="Ryan E.M."/>
            <person name="Malmstrom R.R."/>
            <person name="Blanchard J."/>
            <person name="Woyke T."/>
        </authorList>
    </citation>
    <scope>NUCLEOTIDE SEQUENCE</scope>
    <source>
        <strain evidence="1">HAV1</strain>
    </source>
</reference>
<accession>A0A3G5A097</accession>
<evidence type="ECO:0000313" key="1">
    <source>
        <dbReference type="EMBL" id="AYV80607.1"/>
    </source>
</evidence>
<organism evidence="1">
    <name type="scientific">Harvfovirus sp</name>
    <dbReference type="NCBI Taxonomy" id="2487768"/>
    <lineage>
        <taxon>Viruses</taxon>
        <taxon>Varidnaviria</taxon>
        <taxon>Bamfordvirae</taxon>
        <taxon>Nucleocytoviricota</taxon>
        <taxon>Megaviricetes</taxon>
        <taxon>Imitervirales</taxon>
        <taxon>Mimiviridae</taxon>
        <taxon>Klosneuvirinae</taxon>
    </lineage>
</organism>
<sequence>MGARLNKPDPNPKWVYPLAAMLVTWDIVDRSVIDGSMCSHRKYAIDVLVRSGAKIFWKLAQYFYTVHLEKIRKDGILHKKDNIYDTIRNSCIEVSMCHRGSIAWRETIRMSEIVDREIYAGKAGKIDFDEARLGTLLDNPHELDEISPIGRMYYLYSVGEALVSFGQKDLIDRWYEILEDQPFYLPMIVSGLTVEDITICIPQELIDIVISYSGWRLLPRTQVMNNLQDLALNIDSGSNK</sequence>